<feature type="domain" description="Telomeric single stranded DNA binding POT1/Cdc13" evidence="5">
    <location>
        <begin position="11"/>
        <end position="146"/>
    </location>
</feature>
<dbReference type="InterPro" id="IPR012340">
    <property type="entry name" value="NA-bd_OB-fold"/>
</dbReference>
<evidence type="ECO:0000256" key="1">
    <source>
        <dbReference type="ARBA" id="ARBA00004574"/>
    </source>
</evidence>
<dbReference type="GO" id="GO:0000783">
    <property type="term" value="C:nuclear telomere cap complex"/>
    <property type="evidence" value="ECO:0007669"/>
    <property type="project" value="TreeGrafter"/>
</dbReference>
<dbReference type="InterPro" id="IPR028389">
    <property type="entry name" value="POT1"/>
</dbReference>
<evidence type="ECO:0000256" key="4">
    <source>
        <dbReference type="ARBA" id="ARBA00023125"/>
    </source>
</evidence>
<accession>A0A7C9DIX3</accession>
<dbReference type="GO" id="GO:0016233">
    <property type="term" value="P:telomere capping"/>
    <property type="evidence" value="ECO:0007669"/>
    <property type="project" value="TreeGrafter"/>
</dbReference>
<dbReference type="Pfam" id="PF25507">
    <property type="entry name" value="OB_POT1A"/>
    <property type="match status" value="1"/>
</dbReference>
<dbReference type="GO" id="GO:0098505">
    <property type="term" value="F:G-rich strand telomeric DNA binding"/>
    <property type="evidence" value="ECO:0007669"/>
    <property type="project" value="TreeGrafter"/>
</dbReference>
<dbReference type="SUPFAM" id="SSF50249">
    <property type="entry name" value="Nucleic acid-binding proteins"/>
    <property type="match status" value="2"/>
</dbReference>
<dbReference type="GO" id="GO:0010521">
    <property type="term" value="F:telomerase inhibitor activity"/>
    <property type="evidence" value="ECO:0007669"/>
    <property type="project" value="TreeGrafter"/>
</dbReference>
<dbReference type="InterPro" id="IPR011564">
    <property type="entry name" value="Telomer_end-bd_POT1/Cdc13"/>
</dbReference>
<evidence type="ECO:0000259" key="5">
    <source>
        <dbReference type="SMART" id="SM00976"/>
    </source>
</evidence>
<dbReference type="PANTHER" id="PTHR14513">
    <property type="entry name" value="PROTECTION OF TELOMERES 1"/>
    <property type="match status" value="1"/>
</dbReference>
<proteinExistence type="predicted"/>
<protein>
    <recommendedName>
        <fullName evidence="5">Telomeric single stranded DNA binding POT1/Cdc13 domain-containing protein</fullName>
    </recommendedName>
</protein>
<dbReference type="InterPro" id="IPR057620">
    <property type="entry name" value="POT1A/B-like_OB"/>
</dbReference>
<keyword evidence="4" id="KW-0238">DNA-binding</keyword>
<comment type="subcellular location">
    <subcellularLocation>
        <location evidence="1">Chromosome</location>
        <location evidence="1">Telomere</location>
    </subcellularLocation>
</comment>
<dbReference type="AlphaFoldDB" id="A0A7C9DIX3"/>
<evidence type="ECO:0000256" key="2">
    <source>
        <dbReference type="ARBA" id="ARBA00022454"/>
    </source>
</evidence>
<keyword evidence="3" id="KW-0779">Telomere</keyword>
<sequence length="418" mass="48253">MGMVNRDDYRFLKIADALFAVNQKVNLIGVILEYSIPKKSKGTDWFCSLRIVDGSHDNRGLLVNMFADTEGKLPKVDVLGDIIELSQIQMKTHNGEVYALFNKKFSAFALYEGKYGQSCNPYQTSSRYRHRNQDMTFVTGLRRWVEGFQLDTAFKECLLLRQLMEGGHFNLVCKILHLLEITKDESILFVWDGSDAPQRHIHSKLENEEAYPLGLQLEPQTLPRDILCTFPTVGTVLRVFVNQRNVQLNLSSLSMGRWVKLISLLFEVREGMWCGVLMSSSKVRFLPNEDHLVLERQREFEKRLSSKWDRMPFTSFPWPSRITEIDSEHEGVPLVTLMDIITYPQEVFFDGCPPAEELTRKWDALLGLAHGESDGEIRGAPRNPPWVLICVKSYYISKSDIWGSRKFRIFRTKLLVEC</sequence>
<dbReference type="EMBL" id="GISG01124912">
    <property type="protein sequence ID" value="MBA4641563.1"/>
    <property type="molecule type" value="Transcribed_RNA"/>
</dbReference>
<dbReference type="PANTHER" id="PTHR14513:SF0">
    <property type="entry name" value="PROTECTION OF TELOMERES PROTEIN 1"/>
    <property type="match status" value="1"/>
</dbReference>
<keyword evidence="2" id="KW-0158">Chromosome</keyword>
<dbReference type="Pfam" id="PF02765">
    <property type="entry name" value="POT1"/>
    <property type="match status" value="1"/>
</dbReference>
<reference evidence="6" key="1">
    <citation type="journal article" date="2013" name="J. Plant Res.">
        <title>Effect of fungi and light on seed germination of three Opuntia species from semiarid lands of central Mexico.</title>
        <authorList>
            <person name="Delgado-Sanchez P."/>
            <person name="Jimenez-Bremont J.F."/>
            <person name="Guerrero-Gonzalez Mde L."/>
            <person name="Flores J."/>
        </authorList>
    </citation>
    <scope>NUCLEOTIDE SEQUENCE</scope>
    <source>
        <tissue evidence="6">Cladode</tissue>
    </source>
</reference>
<evidence type="ECO:0000313" key="6">
    <source>
        <dbReference type="EMBL" id="MBA4641563.1"/>
    </source>
</evidence>
<organism evidence="6">
    <name type="scientific">Opuntia streptacantha</name>
    <name type="common">Prickly pear cactus</name>
    <name type="synonym">Opuntia cardona</name>
    <dbReference type="NCBI Taxonomy" id="393608"/>
    <lineage>
        <taxon>Eukaryota</taxon>
        <taxon>Viridiplantae</taxon>
        <taxon>Streptophyta</taxon>
        <taxon>Embryophyta</taxon>
        <taxon>Tracheophyta</taxon>
        <taxon>Spermatophyta</taxon>
        <taxon>Magnoliopsida</taxon>
        <taxon>eudicotyledons</taxon>
        <taxon>Gunneridae</taxon>
        <taxon>Pentapetalae</taxon>
        <taxon>Caryophyllales</taxon>
        <taxon>Cactineae</taxon>
        <taxon>Cactaceae</taxon>
        <taxon>Opuntioideae</taxon>
        <taxon>Opuntia</taxon>
    </lineage>
</organism>
<dbReference type="CDD" id="cd04497">
    <property type="entry name" value="hPOT1_OB1_like"/>
    <property type="match status" value="1"/>
</dbReference>
<evidence type="ECO:0000256" key="3">
    <source>
        <dbReference type="ARBA" id="ARBA00022895"/>
    </source>
</evidence>
<dbReference type="GO" id="GO:0032210">
    <property type="term" value="P:regulation of telomere maintenance via telomerase"/>
    <property type="evidence" value="ECO:0007669"/>
    <property type="project" value="TreeGrafter"/>
</dbReference>
<reference evidence="6" key="2">
    <citation type="submission" date="2020-07" db="EMBL/GenBank/DDBJ databases">
        <authorList>
            <person name="Vera ALvarez R."/>
            <person name="Arias-Moreno D.M."/>
            <person name="Jimenez-Jacinto V."/>
            <person name="Jimenez-Bremont J.F."/>
            <person name="Swaminathan K."/>
            <person name="Moose S.P."/>
            <person name="Guerrero-Gonzalez M.L."/>
            <person name="Marino-Ramirez L."/>
            <person name="Landsman D."/>
            <person name="Rodriguez-Kessler M."/>
            <person name="Delgado-Sanchez P."/>
        </authorList>
    </citation>
    <scope>NUCLEOTIDE SEQUENCE</scope>
    <source>
        <tissue evidence="6">Cladode</tissue>
    </source>
</reference>
<dbReference type="SMART" id="SM00976">
    <property type="entry name" value="Telo_bind"/>
    <property type="match status" value="1"/>
</dbReference>
<name>A0A7C9DIX3_OPUST</name>
<dbReference type="Gene3D" id="2.40.50.140">
    <property type="entry name" value="Nucleic acid-binding proteins"/>
    <property type="match status" value="2"/>
</dbReference>